<organism evidence="1 2">
    <name type="scientific">Pelomonas cellulosilytica</name>
    <dbReference type="NCBI Taxonomy" id="2906762"/>
    <lineage>
        <taxon>Bacteria</taxon>
        <taxon>Pseudomonadati</taxon>
        <taxon>Pseudomonadota</taxon>
        <taxon>Betaproteobacteria</taxon>
        <taxon>Burkholderiales</taxon>
        <taxon>Sphaerotilaceae</taxon>
        <taxon>Roseateles</taxon>
    </lineage>
</organism>
<sequence length="165" mass="19021">MPNERRDRLLQMIHEAFADVRLGGGVTLHEATAIDDHASPAERQAARRLDAAERWQDVPDEHIERNSSVFSFLDVEGHRFYAPAYMCWLLRTGHDTASNSTEAAQQAFHPWGVLDGASYRKPHDIYTPAQCRAIAHYLLYVYEVLDEEGCSLVKESLDRYWRQYL</sequence>
<accession>A0ABS8XPW6</accession>
<proteinExistence type="predicted"/>
<evidence type="ECO:0000313" key="1">
    <source>
        <dbReference type="EMBL" id="MCE4554794.1"/>
    </source>
</evidence>
<evidence type="ECO:0000313" key="2">
    <source>
        <dbReference type="Proteomes" id="UP001200741"/>
    </source>
</evidence>
<dbReference type="InterPro" id="IPR046560">
    <property type="entry name" value="DUF6714"/>
</dbReference>
<dbReference type="Pfam" id="PF20461">
    <property type="entry name" value="DUF6714"/>
    <property type="match status" value="1"/>
</dbReference>
<dbReference type="Proteomes" id="UP001200741">
    <property type="component" value="Unassembled WGS sequence"/>
</dbReference>
<keyword evidence="2" id="KW-1185">Reference proteome</keyword>
<name>A0ABS8XPW6_9BURK</name>
<comment type="caution">
    <text evidence="1">The sequence shown here is derived from an EMBL/GenBank/DDBJ whole genome shotgun (WGS) entry which is preliminary data.</text>
</comment>
<gene>
    <name evidence="1" type="ORF">LXT13_10170</name>
</gene>
<reference evidence="1 2" key="1">
    <citation type="submission" date="2021-12" db="EMBL/GenBank/DDBJ databases">
        <title>Genome seq of P8.</title>
        <authorList>
            <person name="Seo T."/>
        </authorList>
    </citation>
    <scope>NUCLEOTIDE SEQUENCE [LARGE SCALE GENOMIC DNA]</scope>
    <source>
        <strain evidence="1 2">P8</strain>
    </source>
</reference>
<dbReference type="RefSeq" id="WP_233371802.1">
    <property type="nucleotide sequence ID" value="NZ_JAJTWU010000003.1"/>
</dbReference>
<protein>
    <submittedName>
        <fullName evidence="1">Uncharacterized protein</fullName>
    </submittedName>
</protein>
<dbReference type="EMBL" id="JAJTWU010000003">
    <property type="protein sequence ID" value="MCE4554794.1"/>
    <property type="molecule type" value="Genomic_DNA"/>
</dbReference>